<organism evidence="1 2">
    <name type="scientific">Daphnia pulex</name>
    <name type="common">Water flea</name>
    <dbReference type="NCBI Taxonomy" id="6669"/>
    <lineage>
        <taxon>Eukaryota</taxon>
        <taxon>Metazoa</taxon>
        <taxon>Ecdysozoa</taxon>
        <taxon>Arthropoda</taxon>
        <taxon>Crustacea</taxon>
        <taxon>Branchiopoda</taxon>
        <taxon>Diplostraca</taxon>
        <taxon>Cladocera</taxon>
        <taxon>Anomopoda</taxon>
        <taxon>Daphniidae</taxon>
        <taxon>Daphnia</taxon>
    </lineage>
</organism>
<name>E9GXE9_DAPPU</name>
<dbReference type="EMBL" id="GL732572">
    <property type="protein sequence ID" value="EFX75869.1"/>
    <property type="molecule type" value="Genomic_DNA"/>
</dbReference>
<dbReference type="HOGENOM" id="CLU_1429360_0_0_1"/>
<dbReference type="OrthoDB" id="5983040at2759"/>
<keyword evidence="2" id="KW-1185">Reference proteome</keyword>
<reference evidence="1 2" key="1">
    <citation type="journal article" date="2011" name="Science">
        <title>The ecoresponsive genome of Daphnia pulex.</title>
        <authorList>
            <person name="Colbourne J.K."/>
            <person name="Pfrender M.E."/>
            <person name="Gilbert D."/>
            <person name="Thomas W.K."/>
            <person name="Tucker A."/>
            <person name="Oakley T.H."/>
            <person name="Tokishita S."/>
            <person name="Aerts A."/>
            <person name="Arnold G.J."/>
            <person name="Basu M.K."/>
            <person name="Bauer D.J."/>
            <person name="Caceres C.E."/>
            <person name="Carmel L."/>
            <person name="Casola C."/>
            <person name="Choi J.H."/>
            <person name="Detter J.C."/>
            <person name="Dong Q."/>
            <person name="Dusheyko S."/>
            <person name="Eads B.D."/>
            <person name="Frohlich T."/>
            <person name="Geiler-Samerotte K.A."/>
            <person name="Gerlach D."/>
            <person name="Hatcher P."/>
            <person name="Jogdeo S."/>
            <person name="Krijgsveld J."/>
            <person name="Kriventseva E.V."/>
            <person name="Kultz D."/>
            <person name="Laforsch C."/>
            <person name="Lindquist E."/>
            <person name="Lopez J."/>
            <person name="Manak J.R."/>
            <person name="Muller J."/>
            <person name="Pangilinan J."/>
            <person name="Patwardhan R.P."/>
            <person name="Pitluck S."/>
            <person name="Pritham E.J."/>
            <person name="Rechtsteiner A."/>
            <person name="Rho M."/>
            <person name="Rogozin I.B."/>
            <person name="Sakarya O."/>
            <person name="Salamov A."/>
            <person name="Schaack S."/>
            <person name="Shapiro H."/>
            <person name="Shiga Y."/>
            <person name="Skalitzky C."/>
            <person name="Smith Z."/>
            <person name="Souvorov A."/>
            <person name="Sung W."/>
            <person name="Tang Z."/>
            <person name="Tsuchiya D."/>
            <person name="Tu H."/>
            <person name="Vos H."/>
            <person name="Wang M."/>
            <person name="Wolf Y.I."/>
            <person name="Yamagata H."/>
            <person name="Yamada T."/>
            <person name="Ye Y."/>
            <person name="Shaw J.R."/>
            <person name="Andrews J."/>
            <person name="Crease T.J."/>
            <person name="Tang H."/>
            <person name="Lucas S.M."/>
            <person name="Robertson H.M."/>
            <person name="Bork P."/>
            <person name="Koonin E.V."/>
            <person name="Zdobnov E.M."/>
            <person name="Grigoriev I.V."/>
            <person name="Lynch M."/>
            <person name="Boore J.L."/>
        </authorList>
    </citation>
    <scope>NUCLEOTIDE SEQUENCE [LARGE SCALE GENOMIC DNA]</scope>
</reference>
<sequence>MAKEKTRRLPVGFEVPIIWKEGEPDLVNNQPIAANRFQSLLRRFQREPNLDYEVRMERSSFGASRSHLVFVLNLFRNNWSLPARNYRIMSSGIQLGRRAGLRGGWIGESAPRLKFGNAYSPLGVDPVYENHHFHYHKYTVFIYMSTSQVEHNTRDFALTSQLRVLETKRSPTPPHRNIEVVFGSLSGKRL</sequence>
<accession>E9GXE9</accession>
<gene>
    <name evidence="1" type="ORF">DAPPUDRAFT_249869</name>
</gene>
<dbReference type="AlphaFoldDB" id="E9GXE9"/>
<dbReference type="InParanoid" id="E9GXE9"/>
<proteinExistence type="predicted"/>
<dbReference type="Proteomes" id="UP000000305">
    <property type="component" value="Unassembled WGS sequence"/>
</dbReference>
<evidence type="ECO:0000313" key="1">
    <source>
        <dbReference type="EMBL" id="EFX75869.1"/>
    </source>
</evidence>
<evidence type="ECO:0000313" key="2">
    <source>
        <dbReference type="Proteomes" id="UP000000305"/>
    </source>
</evidence>
<dbReference type="KEGG" id="dpx:DAPPUDRAFT_249869"/>
<protein>
    <submittedName>
        <fullName evidence="1">Uncharacterized protein</fullName>
    </submittedName>
</protein>